<keyword evidence="5" id="KW-1185">Reference proteome</keyword>
<evidence type="ECO:0000256" key="3">
    <source>
        <dbReference type="SAM" id="Phobius"/>
    </source>
</evidence>
<evidence type="ECO:0008006" key="6">
    <source>
        <dbReference type="Google" id="ProtNLM"/>
    </source>
</evidence>
<comment type="caution">
    <text evidence="4">The sequence shown here is derived from an EMBL/GenBank/DDBJ whole genome shotgun (WGS) entry which is preliminary data.</text>
</comment>
<protein>
    <recommendedName>
        <fullName evidence="6">Plastid division protein PDV2</fullName>
    </recommendedName>
</protein>
<feature type="compositionally biased region" description="Acidic residues" evidence="2">
    <location>
        <begin position="227"/>
        <end position="237"/>
    </location>
</feature>
<dbReference type="PANTHER" id="PTHR33600:SF3">
    <property type="entry name" value="PLASTID DIVISION PROTEIN PDV2"/>
    <property type="match status" value="1"/>
</dbReference>
<dbReference type="PANTHER" id="PTHR33600">
    <property type="entry name" value="PLASTID DIVISION PROTEIN PDV2"/>
    <property type="match status" value="1"/>
</dbReference>
<keyword evidence="3" id="KW-0472">Membrane</keyword>
<keyword evidence="3" id="KW-1133">Transmembrane helix</keyword>
<dbReference type="Proteomes" id="UP001633002">
    <property type="component" value="Unassembled WGS sequence"/>
</dbReference>
<evidence type="ECO:0000313" key="4">
    <source>
        <dbReference type="EMBL" id="KAL3685542.1"/>
    </source>
</evidence>
<dbReference type="EMBL" id="JBJQOH010000006">
    <property type="protein sequence ID" value="KAL3685542.1"/>
    <property type="molecule type" value="Genomic_DNA"/>
</dbReference>
<feature type="region of interest" description="Disordered" evidence="2">
    <location>
        <begin position="283"/>
        <end position="323"/>
    </location>
</feature>
<evidence type="ECO:0000313" key="5">
    <source>
        <dbReference type="Proteomes" id="UP001633002"/>
    </source>
</evidence>
<dbReference type="AlphaFoldDB" id="A0ABD3H4Q0"/>
<name>A0ABD3H4Q0_9MARC</name>
<evidence type="ECO:0000256" key="1">
    <source>
        <dbReference type="SAM" id="Coils"/>
    </source>
</evidence>
<keyword evidence="1" id="KW-0175">Coiled coil</keyword>
<gene>
    <name evidence="4" type="ORF">R1sor_003564</name>
</gene>
<keyword evidence="3" id="KW-0812">Transmembrane</keyword>
<feature type="transmembrane region" description="Helical" evidence="3">
    <location>
        <begin position="252"/>
        <end position="279"/>
    </location>
</feature>
<dbReference type="InterPro" id="IPR038939">
    <property type="entry name" value="PDV1/PDV2"/>
</dbReference>
<accession>A0ABD3H4Q0</accession>
<reference evidence="4 5" key="1">
    <citation type="submission" date="2024-09" db="EMBL/GenBank/DDBJ databases">
        <title>Chromosome-scale assembly of Riccia sorocarpa.</title>
        <authorList>
            <person name="Paukszto L."/>
        </authorList>
    </citation>
    <scope>NUCLEOTIDE SEQUENCE [LARGE SCALE GENOMIC DNA]</scope>
    <source>
        <strain evidence="4">LP-2024</strain>
        <tissue evidence="4">Aerial parts of the thallus</tissue>
    </source>
</reference>
<proteinExistence type="predicted"/>
<sequence>MEPDEIGVVLARASELHVKISDAIERAIKAEFLVSTGRRSLSSRETESATLTAASALDNSGLANGVGKGDRKEEVDAFDKVAAVGDGREEARSLGAIRDALETLEEQLESLQAVQQQHRLEKDKALAELEESRRILLRRLKEHHGREWEVVHEALAFAGEPVEDRDDLPLPPYPLPEADAYPPAGEDQAPLYPIHIRTSGQTRRTSMGPGYRESIDDLNFKLLADESEEELEEQEEEATPKSEQSRKSGRGFLASIFGLTTKAALVVVSVLAALAVAEVSHKLEKKRRRNGVSDSQSSPPPPLAPVRVTPPSPPPPVVRECPPGKKLIIEDGFPKCVVKERVEVPFPREIKNPDVLYGRG</sequence>
<feature type="coiled-coil region" evidence="1">
    <location>
        <begin position="94"/>
        <end position="146"/>
    </location>
</feature>
<organism evidence="4 5">
    <name type="scientific">Riccia sorocarpa</name>
    <dbReference type="NCBI Taxonomy" id="122646"/>
    <lineage>
        <taxon>Eukaryota</taxon>
        <taxon>Viridiplantae</taxon>
        <taxon>Streptophyta</taxon>
        <taxon>Embryophyta</taxon>
        <taxon>Marchantiophyta</taxon>
        <taxon>Marchantiopsida</taxon>
        <taxon>Marchantiidae</taxon>
        <taxon>Marchantiales</taxon>
        <taxon>Ricciaceae</taxon>
        <taxon>Riccia</taxon>
    </lineage>
</organism>
<feature type="compositionally biased region" description="Pro residues" evidence="2">
    <location>
        <begin position="298"/>
        <end position="317"/>
    </location>
</feature>
<feature type="region of interest" description="Disordered" evidence="2">
    <location>
        <begin position="227"/>
        <end position="247"/>
    </location>
</feature>
<evidence type="ECO:0000256" key="2">
    <source>
        <dbReference type="SAM" id="MobiDB-lite"/>
    </source>
</evidence>